<evidence type="ECO:0000313" key="1">
    <source>
        <dbReference type="EMBL" id="RVU00871.1"/>
    </source>
</evidence>
<organism evidence="1 2">
    <name type="scientific">Mucilaginibacter limnophilus</name>
    <dbReference type="NCBI Taxonomy" id="1932778"/>
    <lineage>
        <taxon>Bacteria</taxon>
        <taxon>Pseudomonadati</taxon>
        <taxon>Bacteroidota</taxon>
        <taxon>Sphingobacteriia</taxon>
        <taxon>Sphingobacteriales</taxon>
        <taxon>Sphingobacteriaceae</taxon>
        <taxon>Mucilaginibacter</taxon>
    </lineage>
</organism>
<evidence type="ECO:0000313" key="2">
    <source>
        <dbReference type="Proteomes" id="UP000282759"/>
    </source>
</evidence>
<keyword evidence="2" id="KW-1185">Reference proteome</keyword>
<sequence length="159" mass="17742">MTIVCRILLLIALLYCIPLKAQNIILKKIPRVKTSIKIINPSGNADSIKIVITLLNECKGSQKVYLLENALSGSIKDSLNSPFKALLKSQISATLYTEKQLDSAGKANILNKGESLSREFYLTRLFVFLNDNQKITSGKYSVKISYFGNTSNKAFFYPK</sequence>
<dbReference type="AlphaFoldDB" id="A0A3S2Y0X3"/>
<dbReference type="RefSeq" id="WP_127704588.1">
    <property type="nucleotide sequence ID" value="NZ_SACK01000003.1"/>
</dbReference>
<gene>
    <name evidence="1" type="ORF">EOD41_09550</name>
</gene>
<dbReference type="Proteomes" id="UP000282759">
    <property type="component" value="Unassembled WGS sequence"/>
</dbReference>
<comment type="caution">
    <text evidence="1">The sequence shown here is derived from an EMBL/GenBank/DDBJ whole genome shotgun (WGS) entry which is preliminary data.</text>
</comment>
<dbReference type="EMBL" id="SACK01000003">
    <property type="protein sequence ID" value="RVU00871.1"/>
    <property type="molecule type" value="Genomic_DNA"/>
</dbReference>
<accession>A0A3S2Y0X3</accession>
<protein>
    <submittedName>
        <fullName evidence="1">Uncharacterized protein</fullName>
    </submittedName>
</protein>
<name>A0A3S2Y0X3_9SPHI</name>
<proteinExistence type="predicted"/>
<reference evidence="1 2" key="1">
    <citation type="submission" date="2019-01" db="EMBL/GenBank/DDBJ databases">
        <authorList>
            <person name="Chen W.-M."/>
        </authorList>
    </citation>
    <scope>NUCLEOTIDE SEQUENCE [LARGE SCALE GENOMIC DNA]</scope>
    <source>
        <strain evidence="1 2">YBJ-36</strain>
    </source>
</reference>